<organism evidence="2 3">
    <name type="scientific">Penaeus vannamei</name>
    <name type="common">Whiteleg shrimp</name>
    <name type="synonym">Litopenaeus vannamei</name>
    <dbReference type="NCBI Taxonomy" id="6689"/>
    <lineage>
        <taxon>Eukaryota</taxon>
        <taxon>Metazoa</taxon>
        <taxon>Ecdysozoa</taxon>
        <taxon>Arthropoda</taxon>
        <taxon>Crustacea</taxon>
        <taxon>Multicrustacea</taxon>
        <taxon>Malacostraca</taxon>
        <taxon>Eumalacostraca</taxon>
        <taxon>Eucarida</taxon>
        <taxon>Decapoda</taxon>
        <taxon>Dendrobranchiata</taxon>
        <taxon>Penaeoidea</taxon>
        <taxon>Penaeidae</taxon>
        <taxon>Penaeus</taxon>
    </lineage>
</organism>
<keyword evidence="3" id="KW-1185">Reference proteome</keyword>
<comment type="caution">
    <text evidence="2">The sequence shown here is derived from an EMBL/GenBank/DDBJ whole genome shotgun (WGS) entry which is preliminary data.</text>
</comment>
<protein>
    <submittedName>
        <fullName evidence="2">Uncharacterized protein</fullName>
    </submittedName>
</protein>
<evidence type="ECO:0000313" key="3">
    <source>
        <dbReference type="Proteomes" id="UP000283509"/>
    </source>
</evidence>
<dbReference type="AlphaFoldDB" id="A0A423SUP1"/>
<keyword evidence="1" id="KW-0472">Membrane</keyword>
<name>A0A423SUP1_PENVA</name>
<gene>
    <name evidence="2" type="ORF">C7M84_013993</name>
</gene>
<feature type="transmembrane region" description="Helical" evidence="1">
    <location>
        <begin position="108"/>
        <end position="129"/>
    </location>
</feature>
<keyword evidence="1" id="KW-0812">Transmembrane</keyword>
<evidence type="ECO:0000256" key="1">
    <source>
        <dbReference type="SAM" id="Phobius"/>
    </source>
</evidence>
<keyword evidence="1" id="KW-1133">Transmembrane helix</keyword>
<accession>A0A423SUP1</accession>
<evidence type="ECO:0000313" key="2">
    <source>
        <dbReference type="EMBL" id="ROT67900.1"/>
    </source>
</evidence>
<feature type="transmembrane region" description="Helical" evidence="1">
    <location>
        <begin position="141"/>
        <end position="163"/>
    </location>
</feature>
<feature type="transmembrane region" description="Helical" evidence="1">
    <location>
        <begin position="67"/>
        <end position="88"/>
    </location>
</feature>
<reference evidence="2 3" key="1">
    <citation type="submission" date="2018-04" db="EMBL/GenBank/DDBJ databases">
        <authorList>
            <person name="Zhang X."/>
            <person name="Yuan J."/>
            <person name="Li F."/>
            <person name="Xiang J."/>
        </authorList>
    </citation>
    <scope>NUCLEOTIDE SEQUENCE [LARGE SCALE GENOMIC DNA]</scope>
    <source>
        <tissue evidence="2">Muscle</tissue>
    </source>
</reference>
<reference evidence="2 3" key="2">
    <citation type="submission" date="2019-01" db="EMBL/GenBank/DDBJ databases">
        <title>The decoding of complex shrimp genome reveals the adaptation for benthos swimmer, frequently molting mechanism and breeding impact on genome.</title>
        <authorList>
            <person name="Sun Y."/>
            <person name="Gao Y."/>
            <person name="Yu Y."/>
        </authorList>
    </citation>
    <scope>NUCLEOTIDE SEQUENCE [LARGE SCALE GENOMIC DNA]</scope>
    <source>
        <tissue evidence="2">Muscle</tissue>
    </source>
</reference>
<proteinExistence type="predicted"/>
<dbReference type="EMBL" id="QCYY01002739">
    <property type="protein sequence ID" value="ROT67900.1"/>
    <property type="molecule type" value="Genomic_DNA"/>
</dbReference>
<feature type="transmembrane region" description="Helical" evidence="1">
    <location>
        <begin position="29"/>
        <end position="55"/>
    </location>
</feature>
<sequence>MLLIKNITPPPSFVLSITPPSIPPSSLSVLFFSLPHTLSLLSLSIFSYHFSLFLTLSRFSLSQSFPIALFSLPHTLPFLSLSSFPILSSSHSPVSLSLNFPIAFLSSSHSPASLSLNLFLSLFSLFLTLSRFSVSQSFSIALFLFLTLSSLSQSFPIALFFLPHSLPRLSLSFFSHRSYSLLFSLTTYFRTHSKTPRSEGAKSPSVPLTPPGAKSLFFPHPSPGAKSRSFPSDPSPWGAKSLFSPYLLPGARNPPLFPSATSPGREISVISSQIPLHGARYPPLLPGTVNLPLFPSPPLPGARNPPLFPSDPSPWGAKISLLSPLPPSRGAKSPSFPLSYLLGSEISLYSSQILSPMGAKFPALPHLLPETLNLPLFPTATSRGAISPSIPLRSLSLGREILPPWGAKSSLFS</sequence>
<dbReference type="Proteomes" id="UP000283509">
    <property type="component" value="Unassembled WGS sequence"/>
</dbReference>